<dbReference type="PANTHER" id="PTHR34504:SF2">
    <property type="entry name" value="UPF0150 PROTEIN SSL0259"/>
    <property type="match status" value="1"/>
</dbReference>
<dbReference type="SUPFAM" id="SSF143100">
    <property type="entry name" value="TTHA1013/TTHA0281-like"/>
    <property type="match status" value="1"/>
</dbReference>
<evidence type="ECO:0000259" key="1">
    <source>
        <dbReference type="Pfam" id="PF15919"/>
    </source>
</evidence>
<dbReference type="Pfam" id="PF15919">
    <property type="entry name" value="HicB_lk_antitox"/>
    <property type="match status" value="1"/>
</dbReference>
<proteinExistence type="predicted"/>
<dbReference type="OrthoDB" id="9807959at2"/>
<protein>
    <recommendedName>
        <fullName evidence="1">HicB-like antitoxin of toxin-antitoxin system domain-containing protein</fullName>
    </recommendedName>
</protein>
<dbReference type="InterPro" id="IPR031807">
    <property type="entry name" value="HicB-like"/>
</dbReference>
<name>A0A5B8SU01_9GAMM</name>
<evidence type="ECO:0000313" key="3">
    <source>
        <dbReference type="Proteomes" id="UP000321272"/>
    </source>
</evidence>
<sequence>MAHYIALLHHEDDAYGVVFPDFPGCVSAGDNFEDALRMGAEALAFHVAGMQEDGEAIPAPRSLEQIKATGDDWIEWDNALVTLIPLLPPPDISERVNVTLPKRLLVQIDAISRNRSGFLAQAAAEALRQRSS</sequence>
<keyword evidence="3" id="KW-1185">Reference proteome</keyword>
<reference evidence="2 3" key="1">
    <citation type="submission" date="2019-06" db="EMBL/GenBank/DDBJ databases">
        <title>Genome analyses of bacteria isolated from kimchi.</title>
        <authorList>
            <person name="Lee S."/>
            <person name="Ahn S."/>
            <person name="Roh S."/>
        </authorList>
    </citation>
    <scope>NUCLEOTIDE SEQUENCE [LARGE SCALE GENOMIC DNA]</scope>
    <source>
        <strain evidence="2 3">CBA4606</strain>
    </source>
</reference>
<gene>
    <name evidence="2" type="ORF">FGL86_03540</name>
</gene>
<dbReference type="CDD" id="cd22231">
    <property type="entry name" value="RHH_NikR_HicB-like"/>
    <property type="match status" value="1"/>
</dbReference>
<dbReference type="Gene3D" id="3.30.160.250">
    <property type="match status" value="1"/>
</dbReference>
<dbReference type="KEGG" id="paur:FGL86_03540"/>
<dbReference type="Proteomes" id="UP000321272">
    <property type="component" value="Chromosome"/>
</dbReference>
<dbReference type="InterPro" id="IPR051404">
    <property type="entry name" value="TA_system_antitoxin"/>
</dbReference>
<evidence type="ECO:0000313" key="2">
    <source>
        <dbReference type="EMBL" id="QEA38238.1"/>
    </source>
</evidence>
<dbReference type="PANTHER" id="PTHR34504">
    <property type="entry name" value="ANTITOXIN HICB"/>
    <property type="match status" value="1"/>
</dbReference>
<organism evidence="2 3">
    <name type="scientific">Pistricoccus aurantiacus</name>
    <dbReference type="NCBI Taxonomy" id="1883414"/>
    <lineage>
        <taxon>Bacteria</taxon>
        <taxon>Pseudomonadati</taxon>
        <taxon>Pseudomonadota</taxon>
        <taxon>Gammaproteobacteria</taxon>
        <taxon>Oceanospirillales</taxon>
        <taxon>Halomonadaceae</taxon>
        <taxon>Pistricoccus</taxon>
    </lineage>
</organism>
<accession>A0A5B8SU01</accession>
<feature type="domain" description="HicB-like antitoxin of toxin-antitoxin system" evidence="1">
    <location>
        <begin position="4"/>
        <end position="123"/>
    </location>
</feature>
<dbReference type="RefSeq" id="WP_147183306.1">
    <property type="nucleotide sequence ID" value="NZ_CP042382.1"/>
</dbReference>
<dbReference type="InterPro" id="IPR035069">
    <property type="entry name" value="TTHA1013/TTHA0281-like"/>
</dbReference>
<dbReference type="AlphaFoldDB" id="A0A5B8SU01"/>
<dbReference type="EMBL" id="CP042382">
    <property type="protein sequence ID" value="QEA38238.1"/>
    <property type="molecule type" value="Genomic_DNA"/>
</dbReference>